<proteinExistence type="predicted"/>
<dbReference type="InterPro" id="IPR011990">
    <property type="entry name" value="TPR-like_helical_dom_sf"/>
</dbReference>
<name>A0A6A6WAT3_9PEZI</name>
<dbReference type="Gene3D" id="1.25.40.10">
    <property type="entry name" value="Tetratricopeptide repeat domain"/>
    <property type="match status" value="3"/>
</dbReference>
<dbReference type="PANTHER" id="PTHR46082:SF6">
    <property type="entry name" value="AAA+ ATPASE DOMAIN-CONTAINING PROTEIN-RELATED"/>
    <property type="match status" value="1"/>
</dbReference>
<keyword evidence="1" id="KW-0802">TPR repeat</keyword>
<dbReference type="Pfam" id="PF13374">
    <property type="entry name" value="TPR_10"/>
    <property type="match status" value="1"/>
</dbReference>
<dbReference type="Pfam" id="PF13424">
    <property type="entry name" value="TPR_12"/>
    <property type="match status" value="1"/>
</dbReference>
<accession>A0A6A6WAT3</accession>
<dbReference type="Proteomes" id="UP000799437">
    <property type="component" value="Unassembled WGS sequence"/>
</dbReference>
<dbReference type="OrthoDB" id="1658288at2759"/>
<dbReference type="InterPro" id="IPR019734">
    <property type="entry name" value="TPR_rpt"/>
</dbReference>
<dbReference type="EMBL" id="ML996572">
    <property type="protein sequence ID" value="KAF2758231.1"/>
    <property type="molecule type" value="Genomic_DNA"/>
</dbReference>
<dbReference type="SUPFAM" id="SSF48452">
    <property type="entry name" value="TPR-like"/>
    <property type="match status" value="3"/>
</dbReference>
<dbReference type="PANTHER" id="PTHR46082">
    <property type="entry name" value="ATP/GTP-BINDING PROTEIN-RELATED"/>
    <property type="match status" value="1"/>
</dbReference>
<dbReference type="AlphaFoldDB" id="A0A6A6WAT3"/>
<sequence>MPDGGSTGHILLTSQNKAIVASVVASSDSCIQLEPPSHDDAVEMFIVTSDAPRFSRDKATIGKIVKFLRYLPHAIAQTGANRRNNGWSLDMLWERLSNNPKRVLSGRPDDGRESITASHDLIFNTLSDDAQSLLRVMSFFSPSAIPTLEDCIERRVNSSLHSRAIHKATPSVPLKEHKPIDQIAALVLNWSRLEGALQCLRNVSMIHNSAQYVLHMHDFSQLMTQMSLEPSQCEEWTSACIALLCWTFPEHDATFEERQKVNVYLAQAEILLSKYDSKKDDKSDDSVAYATELEAIVGQCLIRRLRQKDALHYLKLSRDSYLHNQWQDPQLLLNVTRHIGYAYRYAGNLYEAEIAFREALQLCERSHEAESDEIIQAKNDLLTTIERCCRPQEAEGLCRNLLQLATAKGYHDDHPVTLAITHNLALCLLNQTKFEVAIQLSLEIINIETGEEQDGSSLLRTFNNLGVAYDYSGDYERAESFYRRALTGFKEMFGPQDTFTLRNQSNLSSVLLTLGRLDEADDLATEVLGQFLVCTGHDVFDTAVAQRDKAEVLRVKGRFLEAKELLVAALGTMREASESHPLIPGTITSLSLVEGNLGLTAEALVHAEEAFQARTTHFVDCINVGTFQANYCYATALAATGSTKEAAVLFMECIEQCQRVLPENHPLCLMVQNSLACLTWATSPLESLKLLQDVKSGLTEGDGDSSGTESGQPRIRGFGSDNYAVLIVSLNIARIQLHIGCTSQAEFVIDSMRAALIRVFGSDHPVALVYYVIRGLIQASKGDKEATEEAYELFTEAATGFESKLSPDHMVHSWTRCLMTRALRCLGRSNEAAALETWPNARDEKRTHNMFLEELMSPRMDNFDWVRYTLFPCGETFVHRQLRKTMCRTILREIPRL</sequence>
<organism evidence="2 3">
    <name type="scientific">Pseudovirgaria hyperparasitica</name>
    <dbReference type="NCBI Taxonomy" id="470096"/>
    <lineage>
        <taxon>Eukaryota</taxon>
        <taxon>Fungi</taxon>
        <taxon>Dikarya</taxon>
        <taxon>Ascomycota</taxon>
        <taxon>Pezizomycotina</taxon>
        <taxon>Dothideomycetes</taxon>
        <taxon>Dothideomycetes incertae sedis</taxon>
        <taxon>Acrospermales</taxon>
        <taxon>Acrospermaceae</taxon>
        <taxon>Pseudovirgaria</taxon>
    </lineage>
</organism>
<dbReference type="SMART" id="SM00028">
    <property type="entry name" value="TPR"/>
    <property type="match status" value="2"/>
</dbReference>
<reference evidence="2" key="1">
    <citation type="journal article" date="2020" name="Stud. Mycol.">
        <title>101 Dothideomycetes genomes: a test case for predicting lifestyles and emergence of pathogens.</title>
        <authorList>
            <person name="Haridas S."/>
            <person name="Albert R."/>
            <person name="Binder M."/>
            <person name="Bloem J."/>
            <person name="Labutti K."/>
            <person name="Salamov A."/>
            <person name="Andreopoulos B."/>
            <person name="Baker S."/>
            <person name="Barry K."/>
            <person name="Bills G."/>
            <person name="Bluhm B."/>
            <person name="Cannon C."/>
            <person name="Castanera R."/>
            <person name="Culley D."/>
            <person name="Daum C."/>
            <person name="Ezra D."/>
            <person name="Gonzalez J."/>
            <person name="Henrissat B."/>
            <person name="Kuo A."/>
            <person name="Liang C."/>
            <person name="Lipzen A."/>
            <person name="Lutzoni F."/>
            <person name="Magnuson J."/>
            <person name="Mondo S."/>
            <person name="Nolan M."/>
            <person name="Ohm R."/>
            <person name="Pangilinan J."/>
            <person name="Park H.-J."/>
            <person name="Ramirez L."/>
            <person name="Alfaro M."/>
            <person name="Sun H."/>
            <person name="Tritt A."/>
            <person name="Yoshinaga Y."/>
            <person name="Zwiers L.-H."/>
            <person name="Turgeon B."/>
            <person name="Goodwin S."/>
            <person name="Spatafora J."/>
            <person name="Crous P."/>
            <person name="Grigoriev I."/>
        </authorList>
    </citation>
    <scope>NUCLEOTIDE SEQUENCE</scope>
    <source>
        <strain evidence="2">CBS 121739</strain>
    </source>
</reference>
<evidence type="ECO:0000256" key="1">
    <source>
        <dbReference type="PROSITE-ProRule" id="PRU00339"/>
    </source>
</evidence>
<dbReference type="GeneID" id="54482292"/>
<gene>
    <name evidence="2" type="ORF">EJ05DRAFT_381843</name>
</gene>
<protein>
    <submittedName>
        <fullName evidence="2">TPR-like protein</fullName>
    </submittedName>
</protein>
<evidence type="ECO:0000313" key="2">
    <source>
        <dbReference type="EMBL" id="KAF2758231.1"/>
    </source>
</evidence>
<dbReference type="InterPro" id="IPR053137">
    <property type="entry name" value="NLR-like"/>
</dbReference>
<feature type="repeat" description="TPR" evidence="1">
    <location>
        <begin position="459"/>
        <end position="492"/>
    </location>
</feature>
<keyword evidence="3" id="KW-1185">Reference proteome</keyword>
<dbReference type="RefSeq" id="XP_033600682.1">
    <property type="nucleotide sequence ID" value="XM_033741238.1"/>
</dbReference>
<evidence type="ECO:0000313" key="3">
    <source>
        <dbReference type="Proteomes" id="UP000799437"/>
    </source>
</evidence>
<dbReference type="PROSITE" id="PS50005">
    <property type="entry name" value="TPR"/>
    <property type="match status" value="1"/>
</dbReference>